<dbReference type="STRING" id="249408.BOO71_0004699"/>
<name>A0A1U7P0T1_9DEIO</name>
<keyword evidence="3" id="KW-1185">Reference proteome</keyword>
<proteinExistence type="predicted"/>
<protein>
    <submittedName>
        <fullName evidence="2">Uncharacterized protein</fullName>
    </submittedName>
</protein>
<evidence type="ECO:0000313" key="2">
    <source>
        <dbReference type="EMBL" id="OLV18774.1"/>
    </source>
</evidence>
<dbReference type="EMBL" id="MSTI01000057">
    <property type="protein sequence ID" value="OLV18774.1"/>
    <property type="molecule type" value="Genomic_DNA"/>
</dbReference>
<feature type="compositionally biased region" description="Polar residues" evidence="1">
    <location>
        <begin position="20"/>
        <end position="30"/>
    </location>
</feature>
<feature type="region of interest" description="Disordered" evidence="1">
    <location>
        <begin position="129"/>
        <end position="175"/>
    </location>
</feature>
<dbReference type="AlphaFoldDB" id="A0A1U7P0T1"/>
<feature type="compositionally biased region" description="Acidic residues" evidence="1">
    <location>
        <begin position="164"/>
        <end position="175"/>
    </location>
</feature>
<accession>A0A1U7P0T1</accession>
<feature type="compositionally biased region" description="Basic and acidic residues" evidence="1">
    <location>
        <begin position="47"/>
        <end position="58"/>
    </location>
</feature>
<evidence type="ECO:0000313" key="3">
    <source>
        <dbReference type="Proteomes" id="UP000186607"/>
    </source>
</evidence>
<dbReference type="OrthoDB" id="65478at2"/>
<reference evidence="2 3" key="1">
    <citation type="submission" date="2017-01" db="EMBL/GenBank/DDBJ databases">
        <title>Genome Analysis of Deinococcus marmoris KOPRI26562.</title>
        <authorList>
            <person name="Kim J.H."/>
            <person name="Oh H.-M."/>
        </authorList>
    </citation>
    <scope>NUCLEOTIDE SEQUENCE [LARGE SCALE GENOMIC DNA]</scope>
    <source>
        <strain evidence="2 3">KOPRI26562</strain>
    </source>
</reference>
<sequence length="175" mass="18305">MSDERRTDAPNPNVIGPETDGQTGAVTGFSTPDPKDHHTVVYTTTPGDDRVGSADHGENAPPEMESAHEITGKYDHLATRDVEAMEHDPEAPEFAGAQTVAGLGGDALGEVIPTGGLGINPAAVLDRGPVVGRADQNPGYTPPSEKTVPHVREQPGDLLPGQSEELEDEISGNTR</sequence>
<evidence type="ECO:0000256" key="1">
    <source>
        <dbReference type="SAM" id="MobiDB-lite"/>
    </source>
</evidence>
<organism evidence="2 3">
    <name type="scientific">Deinococcus marmoris</name>
    <dbReference type="NCBI Taxonomy" id="249408"/>
    <lineage>
        <taxon>Bacteria</taxon>
        <taxon>Thermotogati</taxon>
        <taxon>Deinococcota</taxon>
        <taxon>Deinococci</taxon>
        <taxon>Deinococcales</taxon>
        <taxon>Deinococcaceae</taxon>
        <taxon>Deinococcus</taxon>
    </lineage>
</organism>
<dbReference type="Proteomes" id="UP000186607">
    <property type="component" value="Unassembled WGS sequence"/>
</dbReference>
<gene>
    <name evidence="2" type="ORF">BOO71_0004699</name>
</gene>
<dbReference type="RefSeq" id="WP_075831441.1">
    <property type="nucleotide sequence ID" value="NZ_MSTI01000057.1"/>
</dbReference>
<feature type="region of interest" description="Disordered" evidence="1">
    <location>
        <begin position="1"/>
        <end position="71"/>
    </location>
</feature>
<comment type="caution">
    <text evidence="2">The sequence shown here is derived from an EMBL/GenBank/DDBJ whole genome shotgun (WGS) entry which is preliminary data.</text>
</comment>